<comment type="caution">
    <text evidence="5">The sequence shown here is derived from an EMBL/GenBank/DDBJ whole genome shotgun (WGS) entry which is preliminary data.</text>
</comment>
<feature type="compositionally biased region" description="Low complexity" evidence="4">
    <location>
        <begin position="119"/>
        <end position="130"/>
    </location>
</feature>
<evidence type="ECO:0008006" key="7">
    <source>
        <dbReference type="Google" id="ProtNLM"/>
    </source>
</evidence>
<keyword evidence="2" id="KW-0539">Nucleus</keyword>
<dbReference type="Proteomes" id="UP000518266">
    <property type="component" value="Unassembled WGS sequence"/>
</dbReference>
<evidence type="ECO:0000313" key="6">
    <source>
        <dbReference type="Proteomes" id="UP000518266"/>
    </source>
</evidence>
<evidence type="ECO:0000313" key="5">
    <source>
        <dbReference type="EMBL" id="KAF3832850.1"/>
    </source>
</evidence>
<feature type="region of interest" description="Disordered" evidence="4">
    <location>
        <begin position="79"/>
        <end position="130"/>
    </location>
</feature>
<dbReference type="AlphaFoldDB" id="A0A7J5X776"/>
<protein>
    <recommendedName>
        <fullName evidence="7">RNMT-activating mini protein</fullName>
    </recommendedName>
</protein>
<comment type="similarity">
    <text evidence="3">Belongs to the RAM family.</text>
</comment>
<feature type="compositionally biased region" description="Acidic residues" evidence="4">
    <location>
        <begin position="102"/>
        <end position="118"/>
    </location>
</feature>
<evidence type="ECO:0000256" key="1">
    <source>
        <dbReference type="ARBA" id="ARBA00004123"/>
    </source>
</evidence>
<keyword evidence="6" id="KW-1185">Reference proteome</keyword>
<evidence type="ECO:0000256" key="3">
    <source>
        <dbReference type="ARBA" id="ARBA00034716"/>
    </source>
</evidence>
<proteinExistence type="inferred from homology"/>
<evidence type="ECO:0000256" key="2">
    <source>
        <dbReference type="ARBA" id="ARBA00023242"/>
    </source>
</evidence>
<evidence type="ECO:0000256" key="4">
    <source>
        <dbReference type="SAM" id="MobiDB-lite"/>
    </source>
</evidence>
<dbReference type="EMBL" id="JAAKFY010000027">
    <property type="protein sequence ID" value="KAF3832850.1"/>
    <property type="molecule type" value="Genomic_DNA"/>
</dbReference>
<dbReference type="GO" id="GO:0031533">
    <property type="term" value="C:mRNA capping enzyme complex"/>
    <property type="evidence" value="ECO:0007669"/>
    <property type="project" value="InterPro"/>
</dbReference>
<gene>
    <name evidence="5" type="ORF">F7725_026515</name>
</gene>
<name>A0A7J5X776_DISMA</name>
<organism evidence="5 6">
    <name type="scientific">Dissostichus mawsoni</name>
    <name type="common">Antarctic cod</name>
    <dbReference type="NCBI Taxonomy" id="36200"/>
    <lineage>
        <taxon>Eukaryota</taxon>
        <taxon>Metazoa</taxon>
        <taxon>Chordata</taxon>
        <taxon>Craniata</taxon>
        <taxon>Vertebrata</taxon>
        <taxon>Euteleostomi</taxon>
        <taxon>Actinopterygii</taxon>
        <taxon>Neopterygii</taxon>
        <taxon>Teleostei</taxon>
        <taxon>Neoteleostei</taxon>
        <taxon>Acanthomorphata</taxon>
        <taxon>Eupercaria</taxon>
        <taxon>Perciformes</taxon>
        <taxon>Notothenioidei</taxon>
        <taxon>Nototheniidae</taxon>
        <taxon>Dissostichus</taxon>
    </lineage>
</organism>
<reference evidence="5 6" key="1">
    <citation type="submission" date="2020-03" db="EMBL/GenBank/DDBJ databases">
        <title>Dissostichus mawsoni Genome sequencing and assembly.</title>
        <authorList>
            <person name="Park H."/>
        </authorList>
    </citation>
    <scope>NUCLEOTIDE SEQUENCE [LARGE SCALE GENOMIC DNA]</scope>
    <source>
        <strain evidence="5">DM0001</strain>
        <tissue evidence="5">Muscle</tissue>
    </source>
</reference>
<dbReference type="PANTHER" id="PTHR48168:SF1">
    <property type="entry name" value="RNA GUANINE-N7 METHYLTRANSFERASE ACTIVATING SUBUNIT-RELATED"/>
    <property type="match status" value="1"/>
</dbReference>
<dbReference type="PANTHER" id="PTHR48168">
    <property type="entry name" value="RNA GUANINE-7 METHYLTRANSFERASE-ACTIVATING SUBUNIT-LIKE (PSEUDOGENE)-RELATED"/>
    <property type="match status" value="1"/>
</dbReference>
<feature type="compositionally biased region" description="Low complexity" evidence="4">
    <location>
        <begin position="90"/>
        <end position="100"/>
    </location>
</feature>
<dbReference type="OrthoDB" id="5875297at2759"/>
<dbReference type="GO" id="GO:0106005">
    <property type="term" value="P:RNA 5'-cap (guanine-N7)-methylation"/>
    <property type="evidence" value="ECO:0007669"/>
    <property type="project" value="InterPro"/>
</dbReference>
<dbReference type="InterPro" id="IPR028271">
    <property type="entry name" value="RAMAC"/>
</dbReference>
<comment type="subcellular location">
    <subcellularLocation>
        <location evidence="1">Nucleus</location>
    </subcellularLocation>
</comment>
<dbReference type="GO" id="GO:0003723">
    <property type="term" value="F:RNA binding"/>
    <property type="evidence" value="ECO:0007669"/>
    <property type="project" value="InterPro"/>
</dbReference>
<accession>A0A7J5X776</accession>
<sequence>MCFIVKGSSSSSDTERLHLPTLCHSRPHCVKPGVSACLRMAETTETRQSNEEMFANRFTSDDKEYQQYLSRPADLPPIVEDWRSRGGETAGAAGTGTRTVEVVEEEEEEEEDGEETEAGEGQSWAAGQRQRQALWARQRVSIRPSKLKPGIQLL</sequence>
<dbReference type="Pfam" id="PF15320">
    <property type="entry name" value="RAM"/>
    <property type="match status" value="1"/>
</dbReference>